<evidence type="ECO:0000313" key="3">
    <source>
        <dbReference type="Proteomes" id="UP001652564"/>
    </source>
</evidence>
<accession>A0ABT2ZKD8</accession>
<dbReference type="InterPro" id="IPR053136">
    <property type="entry name" value="UTP_pyrophosphatase-like"/>
</dbReference>
<feature type="domain" description="YgjP-like metallopeptidase" evidence="1">
    <location>
        <begin position="24"/>
        <end position="219"/>
    </location>
</feature>
<sequence>MTQHSLPGDPPLEITLRRSARARRFSLRVSRLDGRVTLSMPARAREAEALAFAREKEGWLRQAVRGAGETLRVAPGMLLPFEGRQLTVAGAPVRAVRVDGDAILVPEGLSNVAPRVLAFLKLAARQRLQAASEAHAAAIGRRFTRLTLRDTRSRWGSCTVDGRLMYSWRLIMAPPEVLDYVAAHEVAHLVEMNHSPDFWAVVAGLIPDYARHRRWLRTHGPALHRVDFGG</sequence>
<name>A0ABT2ZKD8_9RHOB</name>
<keyword evidence="3" id="KW-1185">Reference proteome</keyword>
<dbReference type="PANTHER" id="PTHR30399">
    <property type="entry name" value="UNCHARACTERIZED PROTEIN YGJP"/>
    <property type="match status" value="1"/>
</dbReference>
<dbReference type="CDD" id="cd07344">
    <property type="entry name" value="M48_yhfN_like"/>
    <property type="match status" value="1"/>
</dbReference>
<gene>
    <name evidence="2" type="ORF">OEZ71_04650</name>
</gene>
<dbReference type="Gene3D" id="3.30.2010.10">
    <property type="entry name" value="Metalloproteases ('zincins'), catalytic domain"/>
    <property type="match status" value="1"/>
</dbReference>
<evidence type="ECO:0000313" key="2">
    <source>
        <dbReference type="EMBL" id="MCV2871580.1"/>
    </source>
</evidence>
<dbReference type="EMBL" id="JAOWKZ010000001">
    <property type="protein sequence ID" value="MCV2871580.1"/>
    <property type="molecule type" value="Genomic_DNA"/>
</dbReference>
<dbReference type="RefSeq" id="WP_263738745.1">
    <property type="nucleotide sequence ID" value="NZ_JAOWKZ010000001.1"/>
</dbReference>
<comment type="caution">
    <text evidence="2">The sequence shown here is derived from an EMBL/GenBank/DDBJ whole genome shotgun (WGS) entry which is preliminary data.</text>
</comment>
<protein>
    <submittedName>
        <fullName evidence="2">M48 family metallopeptidase</fullName>
    </submittedName>
</protein>
<reference evidence="2 3" key="1">
    <citation type="submission" date="2022-10" db="EMBL/GenBank/DDBJ databases">
        <title>Defluviimonas sp. nov., isolated from ocean surface sediments.</title>
        <authorList>
            <person name="He W."/>
            <person name="Wang L."/>
            <person name="Zhang D.-F."/>
        </authorList>
    </citation>
    <scope>NUCLEOTIDE SEQUENCE [LARGE SCALE GENOMIC DNA]</scope>
    <source>
        <strain evidence="2 3">WL0050</strain>
    </source>
</reference>
<dbReference type="Proteomes" id="UP001652564">
    <property type="component" value="Unassembled WGS sequence"/>
</dbReference>
<organism evidence="2 3">
    <name type="scientific">Albidovulum litorale</name>
    <dbReference type="NCBI Taxonomy" id="2984134"/>
    <lineage>
        <taxon>Bacteria</taxon>
        <taxon>Pseudomonadati</taxon>
        <taxon>Pseudomonadota</taxon>
        <taxon>Alphaproteobacteria</taxon>
        <taxon>Rhodobacterales</taxon>
        <taxon>Paracoccaceae</taxon>
        <taxon>Albidovulum</taxon>
    </lineage>
</organism>
<dbReference type="InterPro" id="IPR002725">
    <property type="entry name" value="YgjP-like_metallopeptidase"/>
</dbReference>
<evidence type="ECO:0000259" key="1">
    <source>
        <dbReference type="Pfam" id="PF01863"/>
    </source>
</evidence>
<dbReference type="Pfam" id="PF01863">
    <property type="entry name" value="YgjP-like"/>
    <property type="match status" value="1"/>
</dbReference>
<dbReference type="PANTHER" id="PTHR30399:SF1">
    <property type="entry name" value="UTP PYROPHOSPHATASE"/>
    <property type="match status" value="1"/>
</dbReference>
<proteinExistence type="predicted"/>